<comment type="caution">
    <text evidence="2">The sequence shown here is derived from an EMBL/GenBank/DDBJ whole genome shotgun (WGS) entry which is preliminary data.</text>
</comment>
<name>A0AAV7LXH3_PLEWA</name>
<organism evidence="2 3">
    <name type="scientific">Pleurodeles waltl</name>
    <name type="common">Iberian ribbed newt</name>
    <dbReference type="NCBI Taxonomy" id="8319"/>
    <lineage>
        <taxon>Eukaryota</taxon>
        <taxon>Metazoa</taxon>
        <taxon>Chordata</taxon>
        <taxon>Craniata</taxon>
        <taxon>Vertebrata</taxon>
        <taxon>Euteleostomi</taxon>
        <taxon>Amphibia</taxon>
        <taxon>Batrachia</taxon>
        <taxon>Caudata</taxon>
        <taxon>Salamandroidea</taxon>
        <taxon>Salamandridae</taxon>
        <taxon>Pleurodelinae</taxon>
        <taxon>Pleurodeles</taxon>
    </lineage>
</organism>
<dbReference type="Proteomes" id="UP001066276">
    <property type="component" value="Chromosome 10"/>
</dbReference>
<feature type="region of interest" description="Disordered" evidence="1">
    <location>
        <begin position="63"/>
        <end position="155"/>
    </location>
</feature>
<sequence>MTCNCRQEAIPTIFMYYSRVGVNQLPYQEDGLLQNAGRGQATKHGGRKPLELRAASVIFASTRGEWGGTPLPSGSDWSLEDSEVRKSRECAPSGLRQPRCTAAARHASEVWPAERQGRRRRPTEEEQRCGRGTEWPGKERRPAAVELRRGRAGPA</sequence>
<accession>A0AAV7LXH3</accession>
<gene>
    <name evidence="2" type="ORF">NDU88_001291</name>
</gene>
<proteinExistence type="predicted"/>
<dbReference type="EMBL" id="JANPWB010000014">
    <property type="protein sequence ID" value="KAJ1096147.1"/>
    <property type="molecule type" value="Genomic_DNA"/>
</dbReference>
<protein>
    <submittedName>
        <fullName evidence="2">Uncharacterized protein</fullName>
    </submittedName>
</protein>
<keyword evidence="3" id="KW-1185">Reference proteome</keyword>
<feature type="compositionally biased region" description="Basic and acidic residues" evidence="1">
    <location>
        <begin position="122"/>
        <end position="149"/>
    </location>
</feature>
<dbReference type="AlphaFoldDB" id="A0AAV7LXH3"/>
<evidence type="ECO:0000313" key="3">
    <source>
        <dbReference type="Proteomes" id="UP001066276"/>
    </source>
</evidence>
<evidence type="ECO:0000256" key="1">
    <source>
        <dbReference type="SAM" id="MobiDB-lite"/>
    </source>
</evidence>
<evidence type="ECO:0000313" key="2">
    <source>
        <dbReference type="EMBL" id="KAJ1096147.1"/>
    </source>
</evidence>
<reference evidence="2" key="1">
    <citation type="journal article" date="2022" name="bioRxiv">
        <title>Sequencing and chromosome-scale assembly of the giantPleurodeles waltlgenome.</title>
        <authorList>
            <person name="Brown T."/>
            <person name="Elewa A."/>
            <person name="Iarovenko S."/>
            <person name="Subramanian E."/>
            <person name="Araus A.J."/>
            <person name="Petzold A."/>
            <person name="Susuki M."/>
            <person name="Suzuki K.-i.T."/>
            <person name="Hayashi T."/>
            <person name="Toyoda A."/>
            <person name="Oliveira C."/>
            <person name="Osipova E."/>
            <person name="Leigh N.D."/>
            <person name="Simon A."/>
            <person name="Yun M.H."/>
        </authorList>
    </citation>
    <scope>NUCLEOTIDE SEQUENCE</scope>
    <source>
        <strain evidence="2">20211129_DDA</strain>
        <tissue evidence="2">Liver</tissue>
    </source>
</reference>